<evidence type="ECO:0000256" key="4">
    <source>
        <dbReference type="ARBA" id="ARBA00023125"/>
    </source>
</evidence>
<dbReference type="InterPro" id="IPR009057">
    <property type="entry name" value="Homeodomain-like_sf"/>
</dbReference>
<dbReference type="AlphaFoldDB" id="A0A843UXV6"/>
<dbReference type="SUPFAM" id="SSF46689">
    <property type="entry name" value="Homeodomain-like"/>
    <property type="match status" value="1"/>
</dbReference>
<dbReference type="SMART" id="SM00717">
    <property type="entry name" value="SANT"/>
    <property type="match status" value="1"/>
</dbReference>
<keyword evidence="2" id="KW-0863">Zinc-finger</keyword>
<feature type="domain" description="SANT" evidence="7">
    <location>
        <begin position="83"/>
        <end position="134"/>
    </location>
</feature>
<evidence type="ECO:0000256" key="6">
    <source>
        <dbReference type="SAM" id="SignalP"/>
    </source>
</evidence>
<dbReference type="FunFam" id="1.10.10.60:FF:000012">
    <property type="entry name" value="Metastasis-associated 1 family, member 3"/>
    <property type="match status" value="1"/>
</dbReference>
<evidence type="ECO:0000256" key="3">
    <source>
        <dbReference type="ARBA" id="ARBA00022833"/>
    </source>
</evidence>
<evidence type="ECO:0000259" key="7">
    <source>
        <dbReference type="PROSITE" id="PS51293"/>
    </source>
</evidence>
<evidence type="ECO:0000256" key="5">
    <source>
        <dbReference type="ARBA" id="ARBA00023242"/>
    </source>
</evidence>
<comment type="caution">
    <text evidence="8">The sequence shown here is derived from an EMBL/GenBank/DDBJ whole genome shotgun (WGS) entry which is preliminary data.</text>
</comment>
<gene>
    <name evidence="8" type="ORF">Taro_018976</name>
</gene>
<dbReference type="PROSITE" id="PS51293">
    <property type="entry name" value="SANT"/>
    <property type="match status" value="1"/>
</dbReference>
<dbReference type="Proteomes" id="UP000652761">
    <property type="component" value="Unassembled WGS sequence"/>
</dbReference>
<organism evidence="8 9">
    <name type="scientific">Colocasia esculenta</name>
    <name type="common">Wild taro</name>
    <name type="synonym">Arum esculentum</name>
    <dbReference type="NCBI Taxonomy" id="4460"/>
    <lineage>
        <taxon>Eukaryota</taxon>
        <taxon>Viridiplantae</taxon>
        <taxon>Streptophyta</taxon>
        <taxon>Embryophyta</taxon>
        <taxon>Tracheophyta</taxon>
        <taxon>Spermatophyta</taxon>
        <taxon>Magnoliopsida</taxon>
        <taxon>Liliopsida</taxon>
        <taxon>Araceae</taxon>
        <taxon>Aroideae</taxon>
        <taxon>Colocasieae</taxon>
        <taxon>Colocasia</taxon>
    </lineage>
</organism>
<dbReference type="Gene3D" id="1.10.10.60">
    <property type="entry name" value="Homeodomain-like"/>
    <property type="match status" value="1"/>
</dbReference>
<dbReference type="OrthoDB" id="10258692at2759"/>
<dbReference type="Pfam" id="PF00249">
    <property type="entry name" value="Myb_DNA-binding"/>
    <property type="match status" value="1"/>
</dbReference>
<dbReference type="GO" id="GO:0003677">
    <property type="term" value="F:DNA binding"/>
    <property type="evidence" value="ECO:0007669"/>
    <property type="project" value="UniProtKB-KW"/>
</dbReference>
<dbReference type="GO" id="GO:0008270">
    <property type="term" value="F:zinc ion binding"/>
    <property type="evidence" value="ECO:0007669"/>
    <property type="project" value="UniProtKB-KW"/>
</dbReference>
<dbReference type="PANTHER" id="PTHR47340:SF1">
    <property type="entry name" value="DUPLICATED HOMEODOMAIN-LIKE SUPERFAMILY PROTEIN"/>
    <property type="match status" value="1"/>
</dbReference>
<keyword evidence="4" id="KW-0238">DNA-binding</keyword>
<dbReference type="InterPro" id="IPR017884">
    <property type="entry name" value="SANT_dom"/>
</dbReference>
<keyword evidence="3" id="KW-0862">Zinc</keyword>
<feature type="signal peptide" evidence="6">
    <location>
        <begin position="1"/>
        <end position="20"/>
    </location>
</feature>
<dbReference type="GO" id="GO:0005634">
    <property type="term" value="C:nucleus"/>
    <property type="evidence" value="ECO:0007669"/>
    <property type="project" value="UniProtKB-ARBA"/>
</dbReference>
<reference evidence="8" key="1">
    <citation type="submission" date="2017-07" db="EMBL/GenBank/DDBJ databases">
        <title>Taro Niue Genome Assembly and Annotation.</title>
        <authorList>
            <person name="Atibalentja N."/>
            <person name="Keating K."/>
            <person name="Fields C.J."/>
        </authorList>
    </citation>
    <scope>NUCLEOTIDE SEQUENCE</scope>
    <source>
        <strain evidence="8">Niue_2</strain>
        <tissue evidence="8">Leaf</tissue>
    </source>
</reference>
<keyword evidence="5" id="KW-0539">Nucleus</keyword>
<name>A0A843UXV6_COLES</name>
<keyword evidence="1" id="KW-0479">Metal-binding</keyword>
<evidence type="ECO:0000313" key="9">
    <source>
        <dbReference type="Proteomes" id="UP000652761"/>
    </source>
</evidence>
<keyword evidence="9" id="KW-1185">Reference proteome</keyword>
<evidence type="ECO:0000256" key="1">
    <source>
        <dbReference type="ARBA" id="ARBA00022723"/>
    </source>
</evidence>
<dbReference type="InterPro" id="IPR001005">
    <property type="entry name" value="SANT/Myb"/>
</dbReference>
<dbReference type="PANTHER" id="PTHR47340">
    <property type="entry name" value="DUPLICATED HOMEODOMAIN-LIKE SUPERFAMILY PROTEIN"/>
    <property type="match status" value="1"/>
</dbReference>
<dbReference type="EMBL" id="NMUH01000900">
    <property type="protein sequence ID" value="MQL86444.1"/>
    <property type="molecule type" value="Genomic_DNA"/>
</dbReference>
<keyword evidence="6" id="KW-0732">Signal</keyword>
<sequence length="167" mass="19546">NVMLLLIAYDFTIFIAPGNSTLIPTSKILDFTSKLLSDSQIKLYRNNLRMPQLMLEEIERKYGRFIANNGLIEDPCSFEKEISFINPWSAEEREIFMEKLALYGNDFSKIASFLSHKTTADYIEFYYKSHKSKTFEKVKRSLGWKLLDAWWNITVAALKTIELHLFI</sequence>
<feature type="chain" id="PRO_5032403008" description="SANT domain-containing protein" evidence="6">
    <location>
        <begin position="21"/>
        <end position="167"/>
    </location>
</feature>
<feature type="non-terminal residue" evidence="8">
    <location>
        <position position="1"/>
    </location>
</feature>
<evidence type="ECO:0000313" key="8">
    <source>
        <dbReference type="EMBL" id="MQL86444.1"/>
    </source>
</evidence>
<proteinExistence type="predicted"/>
<accession>A0A843UXV6</accession>
<protein>
    <recommendedName>
        <fullName evidence="7">SANT domain-containing protein</fullName>
    </recommendedName>
</protein>
<evidence type="ECO:0000256" key="2">
    <source>
        <dbReference type="ARBA" id="ARBA00022771"/>
    </source>
</evidence>